<dbReference type="STRING" id="50990.A0A4Y7PIN9"/>
<organism evidence="2 3">
    <name type="scientific">Rickenella mellea</name>
    <dbReference type="NCBI Taxonomy" id="50990"/>
    <lineage>
        <taxon>Eukaryota</taxon>
        <taxon>Fungi</taxon>
        <taxon>Dikarya</taxon>
        <taxon>Basidiomycota</taxon>
        <taxon>Agaricomycotina</taxon>
        <taxon>Agaricomycetes</taxon>
        <taxon>Hymenochaetales</taxon>
        <taxon>Rickenellaceae</taxon>
        <taxon>Rickenella</taxon>
    </lineage>
</organism>
<sequence length="906" mass="103757">IRIVGHPDFRPEDVASTNWKRINAQLVSDTGLVTNGYSNGQGEHNPDGWTETPIKIQVPFHSNTTIPGPVEYVAGNLRHRKLMSVIREKILSPTAFPHFHLEPYEVYWQPDEASDPIRVHGELYSSETFIEAHRALQDSPGEPGCDLPRVVVGLMLASDATHLADFSDAKLWPVYLAFGNESKDRRGKPSEHAFEHIAYFEKLPDSFKSFAEKHFGGKGPNAPFMAHCNREIFHAQWDILLDAEFLQAYEHGIVIECCDGVRRRFYPRIFTYSADYPEKVVIALIRNLGGCPCPRCLIPLKEVGQVGTPKDMELRQTRKRCDTHASRFDVKRAREIVYNLKYTVNGDAVDKILKPESLVPTINAFSEKLSPFGFDRFRMLVVDLMHEVELGVWKTTLTHLLRILDCQNENLKYELDRRYHEIPPFGVDGIRKISSNTSELKRKAAHDYEDLLQCAIPVFDGLLPEPHNSCVLRLLFDLAYWHGLAKLRLQTDRTLEILSEATMSIGDSYRRFEQETCAAFETRELKREHAARQRREAKQAAVYGVAPKSDSRKRKQFNMCTYTMHALGDYMETIRRFGTTDSYTTQRPELEHRTSKTRYTRTGGKSVPLQLSRIEQRERRIRAIRQNISSTPSQVDPDIPDDNPARQYNMGLTENFPIHMPTFLHKNGDDPAVKDFFPRLRRHLLPRIQETLCQEIGGPGVSQGTAVQAAASNDSVGLVFFKDDCIYLHKKTRFHYTTYDVRRGTDILNPGNSRCDVMFLVQHPAEDPPDHGSISVHYYSYARVLGAYHANVVYTGPGMLDYNARRFDFLWVRWFEVPKENPPGMLQSVQFVPMADDAAFGFVDPRDVLRACHIIPKFSSGKVDPRGMGLSRCAKDKDDYKSYYIGWFSDRDLLMRYHYGLGVGHM</sequence>
<gene>
    <name evidence="2" type="ORF">BD410DRAFT_696303</name>
</gene>
<dbReference type="AlphaFoldDB" id="A0A4Y7PIN9"/>
<proteinExistence type="predicted"/>
<dbReference type="VEuPathDB" id="FungiDB:BD410DRAFT_696303"/>
<reference evidence="2 3" key="1">
    <citation type="submission" date="2018-06" db="EMBL/GenBank/DDBJ databases">
        <title>A transcriptomic atlas of mushroom development highlights an independent origin of complex multicellularity.</title>
        <authorList>
            <consortium name="DOE Joint Genome Institute"/>
            <person name="Krizsan K."/>
            <person name="Almasi E."/>
            <person name="Merenyi Z."/>
            <person name="Sahu N."/>
            <person name="Viragh M."/>
            <person name="Koszo T."/>
            <person name="Mondo S."/>
            <person name="Kiss B."/>
            <person name="Balint B."/>
            <person name="Kues U."/>
            <person name="Barry K."/>
            <person name="Hegedus J.C."/>
            <person name="Henrissat B."/>
            <person name="Johnson J."/>
            <person name="Lipzen A."/>
            <person name="Ohm R."/>
            <person name="Nagy I."/>
            <person name="Pangilinan J."/>
            <person name="Yan J."/>
            <person name="Xiong Y."/>
            <person name="Grigoriev I.V."/>
            <person name="Hibbett D.S."/>
            <person name="Nagy L.G."/>
        </authorList>
    </citation>
    <scope>NUCLEOTIDE SEQUENCE [LARGE SCALE GENOMIC DNA]</scope>
    <source>
        <strain evidence="2 3">SZMC22713</strain>
    </source>
</reference>
<evidence type="ECO:0000313" key="2">
    <source>
        <dbReference type="EMBL" id="TDL14712.1"/>
    </source>
</evidence>
<accession>A0A4Y7PIN9</accession>
<dbReference type="EMBL" id="ML170313">
    <property type="protein sequence ID" value="TDL14712.1"/>
    <property type="molecule type" value="Genomic_DNA"/>
</dbReference>
<feature type="region of interest" description="Disordered" evidence="1">
    <location>
        <begin position="585"/>
        <end position="606"/>
    </location>
</feature>
<name>A0A4Y7PIN9_9AGAM</name>
<protein>
    <submittedName>
        <fullName evidence="2">Uncharacterized protein</fullName>
    </submittedName>
</protein>
<dbReference type="Pfam" id="PF18759">
    <property type="entry name" value="Plavaka"/>
    <property type="match status" value="1"/>
</dbReference>
<keyword evidence="3" id="KW-1185">Reference proteome</keyword>
<dbReference type="Proteomes" id="UP000294933">
    <property type="component" value="Unassembled WGS sequence"/>
</dbReference>
<feature type="non-terminal residue" evidence="2">
    <location>
        <position position="1"/>
    </location>
</feature>
<evidence type="ECO:0000313" key="3">
    <source>
        <dbReference type="Proteomes" id="UP000294933"/>
    </source>
</evidence>
<dbReference type="OrthoDB" id="2687259at2759"/>
<dbReference type="InterPro" id="IPR041078">
    <property type="entry name" value="Plavaka"/>
</dbReference>
<feature type="non-terminal residue" evidence="2">
    <location>
        <position position="906"/>
    </location>
</feature>
<evidence type="ECO:0000256" key="1">
    <source>
        <dbReference type="SAM" id="MobiDB-lite"/>
    </source>
</evidence>